<dbReference type="GO" id="GO:0017025">
    <property type="term" value="F:TBP-class protein binding"/>
    <property type="evidence" value="ECO:0007669"/>
    <property type="project" value="TreeGrafter"/>
</dbReference>
<dbReference type="GO" id="GO:0070860">
    <property type="term" value="C:RNA polymerase I core factor complex"/>
    <property type="evidence" value="ECO:0007669"/>
    <property type="project" value="TreeGrafter"/>
</dbReference>
<dbReference type="PANTHER" id="PTHR28244:SF1">
    <property type="entry name" value="RNA POLYMERASE I-SPECIFIC TRANSCRIPTION INITIATION FACTOR RRN11"/>
    <property type="match status" value="1"/>
</dbReference>
<feature type="region of interest" description="Disordered" evidence="1">
    <location>
        <begin position="64"/>
        <end position="93"/>
    </location>
</feature>
<reference evidence="3 4" key="1">
    <citation type="journal article" date="2016" name="Genome Biol. Evol.">
        <title>Divergent and convergent evolution of fungal pathogenicity.</title>
        <authorList>
            <person name="Shang Y."/>
            <person name="Xiao G."/>
            <person name="Zheng P."/>
            <person name="Cen K."/>
            <person name="Zhan S."/>
            <person name="Wang C."/>
        </authorList>
    </citation>
    <scope>NUCLEOTIDE SEQUENCE [LARGE SCALE GENOMIC DNA]</scope>
    <source>
        <strain evidence="3 4">RCEF 4871</strain>
    </source>
</reference>
<comment type="caution">
    <text evidence="3">The sequence shown here is derived from an EMBL/GenBank/DDBJ whole genome shotgun (WGS) entry which is preliminary data.</text>
</comment>
<dbReference type="OMA" id="DHMGDGF"/>
<keyword evidence="4" id="KW-1185">Reference proteome</keyword>
<accession>A0A162JR34</accession>
<evidence type="ECO:0000256" key="1">
    <source>
        <dbReference type="SAM" id="MobiDB-lite"/>
    </source>
</evidence>
<dbReference type="STRING" id="1081105.A0A162JR34"/>
<dbReference type="OrthoDB" id="5346740at2759"/>
<proteinExistence type="predicted"/>
<dbReference type="Proteomes" id="UP000243498">
    <property type="component" value="Unassembled WGS sequence"/>
</dbReference>
<dbReference type="GO" id="GO:0001164">
    <property type="term" value="F:RNA polymerase I core promoter sequence-specific DNA binding"/>
    <property type="evidence" value="ECO:0007669"/>
    <property type="project" value="TreeGrafter"/>
</dbReference>
<dbReference type="EMBL" id="AZHC01000005">
    <property type="protein sequence ID" value="OAA47828.1"/>
    <property type="molecule type" value="Genomic_DNA"/>
</dbReference>
<feature type="domain" description="Extracellular mutant protein 11 C-terminal" evidence="2">
    <location>
        <begin position="351"/>
        <end position="480"/>
    </location>
</feature>
<organism evidence="3 4">
    <name type="scientific">Metarhizium rileyi (strain RCEF 4871)</name>
    <name type="common">Nomuraea rileyi</name>
    <dbReference type="NCBI Taxonomy" id="1649241"/>
    <lineage>
        <taxon>Eukaryota</taxon>
        <taxon>Fungi</taxon>
        <taxon>Dikarya</taxon>
        <taxon>Ascomycota</taxon>
        <taxon>Pezizomycotina</taxon>
        <taxon>Sordariomycetes</taxon>
        <taxon>Hypocreomycetidae</taxon>
        <taxon>Hypocreales</taxon>
        <taxon>Clavicipitaceae</taxon>
        <taxon>Metarhizium</taxon>
    </lineage>
</organism>
<sequence>MRMQPGLKAKSRGLQAFARGKSDSNANYNTAAENLPQPEPEKRSATPNANEYVPTRQELAEFARLPLPGVVRKPIGSPRPNGQPRNPQKPMSPVRRAFASPIRQPVTLARESQLQHDLFTGSQLGENFMVSGLSTPANESEDIVIRRTPDVKAEDSRQDRDQIQRLPPLRQAPATTNQEHEFALGADGRLSVVPGFHRYHPSHMKDGFHTYETQSGPKPFKSQKAAYNFPIQSFHGHAKLPMRGVRINRGQGATANVLTLEEDKVKDRFIDRRGGKWEEQVVQAKFDESILANDSEDEFDALGAFEGMRAAPKPKTLNGRHTRLIREDGLPSKISRKTFAKDNKRRRSSLDYDDKILSSMAYQDLLEEPFDVVPQIPGISGHDMSASKLTTRLEQFQQQGEHEQHQFFANMSIDDWEDSGDWFADQFSDIMKRLRNARRGKRQMIQSFETEASHREEAIRLRTDAIDRKLARMKQDGQRVVGDKDL</sequence>
<dbReference type="InterPro" id="IPR053029">
    <property type="entry name" value="RNA_pol_I-specific_init_factor"/>
</dbReference>
<dbReference type="GO" id="GO:0042790">
    <property type="term" value="P:nucleolar large rRNA transcription by RNA polymerase I"/>
    <property type="evidence" value="ECO:0007669"/>
    <property type="project" value="TreeGrafter"/>
</dbReference>
<evidence type="ECO:0000259" key="2">
    <source>
        <dbReference type="Pfam" id="PF15463"/>
    </source>
</evidence>
<feature type="region of interest" description="Disordered" evidence="1">
    <location>
        <begin position="1"/>
        <end position="51"/>
    </location>
</feature>
<gene>
    <name evidence="3" type="ORF">NOR_02318</name>
</gene>
<dbReference type="InterPro" id="IPR029178">
    <property type="entry name" value="Ecm11_C"/>
</dbReference>
<dbReference type="Pfam" id="PF15463">
    <property type="entry name" value="ECM11"/>
    <property type="match status" value="1"/>
</dbReference>
<feature type="compositionally biased region" description="Polar residues" evidence="1">
    <location>
        <begin position="23"/>
        <end position="32"/>
    </location>
</feature>
<evidence type="ECO:0000313" key="4">
    <source>
        <dbReference type="Proteomes" id="UP000243498"/>
    </source>
</evidence>
<protein>
    <recommendedName>
        <fullName evidence="2">Extracellular mutant protein 11 C-terminal domain-containing protein</fullName>
    </recommendedName>
</protein>
<dbReference type="PANTHER" id="PTHR28244">
    <property type="entry name" value="RNA POLYMERASE I-SPECIFIC TRANSCRIPTION INITIATION FACTOR RRN11"/>
    <property type="match status" value="1"/>
</dbReference>
<dbReference type="AlphaFoldDB" id="A0A162JR34"/>
<evidence type="ECO:0000313" key="3">
    <source>
        <dbReference type="EMBL" id="OAA47828.1"/>
    </source>
</evidence>
<name>A0A162JR34_METRR</name>